<accession>A0ABW2SIP0</accession>
<dbReference type="Pfam" id="PF03551">
    <property type="entry name" value="PadR"/>
    <property type="match status" value="1"/>
</dbReference>
<feature type="domain" description="Transcription regulator PadR N-terminal" evidence="1">
    <location>
        <begin position="7"/>
        <end position="79"/>
    </location>
</feature>
<evidence type="ECO:0000259" key="2">
    <source>
        <dbReference type="Pfam" id="PF10400"/>
    </source>
</evidence>
<evidence type="ECO:0000259" key="1">
    <source>
        <dbReference type="Pfam" id="PF03551"/>
    </source>
</evidence>
<evidence type="ECO:0000313" key="3">
    <source>
        <dbReference type="EMBL" id="MFC7579709.1"/>
    </source>
</evidence>
<proteinExistence type="predicted"/>
<organism evidence="3 4">
    <name type="scientific">Schaalia naturae</name>
    <dbReference type="NCBI Taxonomy" id="635203"/>
    <lineage>
        <taxon>Bacteria</taxon>
        <taxon>Bacillati</taxon>
        <taxon>Actinomycetota</taxon>
        <taxon>Actinomycetes</taxon>
        <taxon>Actinomycetales</taxon>
        <taxon>Actinomycetaceae</taxon>
        <taxon>Schaalia</taxon>
    </lineage>
</organism>
<dbReference type="InterPro" id="IPR005149">
    <property type="entry name" value="Tscrpt_reg_PadR_N"/>
</dbReference>
<evidence type="ECO:0000313" key="4">
    <source>
        <dbReference type="Proteomes" id="UP001596527"/>
    </source>
</evidence>
<feature type="domain" description="Transcription regulator PadR C-terminal" evidence="2">
    <location>
        <begin position="93"/>
        <end position="168"/>
    </location>
</feature>
<comment type="caution">
    <text evidence="3">The sequence shown here is derived from an EMBL/GenBank/DDBJ whole genome shotgun (WGS) entry which is preliminary data.</text>
</comment>
<dbReference type="InterPro" id="IPR018309">
    <property type="entry name" value="Tscrpt_reg_PadR_C"/>
</dbReference>
<dbReference type="EMBL" id="JBHTEF010000001">
    <property type="protein sequence ID" value="MFC7579709.1"/>
    <property type="molecule type" value="Genomic_DNA"/>
</dbReference>
<gene>
    <name evidence="3" type="ORF">ACFQWG_00470</name>
</gene>
<dbReference type="PANTHER" id="PTHR43252">
    <property type="entry name" value="TRANSCRIPTIONAL REGULATOR YQJI"/>
    <property type="match status" value="1"/>
</dbReference>
<dbReference type="InterPro" id="IPR036390">
    <property type="entry name" value="WH_DNA-bd_sf"/>
</dbReference>
<dbReference type="PANTHER" id="PTHR43252:SF2">
    <property type="entry name" value="TRANSCRIPTION REGULATOR, PADR-LIKE FAMILY"/>
    <property type="match status" value="1"/>
</dbReference>
<dbReference type="SUPFAM" id="SSF46785">
    <property type="entry name" value="Winged helix' DNA-binding domain"/>
    <property type="match status" value="1"/>
</dbReference>
<dbReference type="RefSeq" id="WP_380971151.1">
    <property type="nucleotide sequence ID" value="NZ_JBHTEF010000001.1"/>
</dbReference>
<reference evidence="4" key="1">
    <citation type="journal article" date="2019" name="Int. J. Syst. Evol. Microbiol.">
        <title>The Global Catalogue of Microorganisms (GCM) 10K type strain sequencing project: providing services to taxonomists for standard genome sequencing and annotation.</title>
        <authorList>
            <consortium name="The Broad Institute Genomics Platform"/>
            <consortium name="The Broad Institute Genome Sequencing Center for Infectious Disease"/>
            <person name="Wu L."/>
            <person name="Ma J."/>
        </authorList>
    </citation>
    <scope>NUCLEOTIDE SEQUENCE [LARGE SCALE GENOMIC DNA]</scope>
    <source>
        <strain evidence="4">CCUG 56698</strain>
    </source>
</reference>
<sequence>MSVRNAMLALIATKPEGVYRLKQTFEEHVGGTWTLNIGQVYQTMQRLERDGFVDSHRETHGGRESEVFTLTEVGQSALDAWLAKPVARDTADRDELVIKLAVAVDNPDADVPGMIQRQRKATSKALREYVHAKDAAEENGDPYNLVVDRQIFQLRAELRWLDAVESKLAASGDAQEKED</sequence>
<name>A0ABW2SIP0_9ACTO</name>
<keyword evidence="4" id="KW-1185">Reference proteome</keyword>
<dbReference type="Gene3D" id="1.10.10.10">
    <property type="entry name" value="Winged helix-like DNA-binding domain superfamily/Winged helix DNA-binding domain"/>
    <property type="match status" value="1"/>
</dbReference>
<dbReference type="InterPro" id="IPR036388">
    <property type="entry name" value="WH-like_DNA-bd_sf"/>
</dbReference>
<dbReference type="Pfam" id="PF10400">
    <property type="entry name" value="Vir_act_alpha_C"/>
    <property type="match status" value="1"/>
</dbReference>
<dbReference type="Proteomes" id="UP001596527">
    <property type="component" value="Unassembled WGS sequence"/>
</dbReference>
<protein>
    <submittedName>
        <fullName evidence="3">PadR family transcriptional regulator</fullName>
    </submittedName>
</protein>